<protein>
    <submittedName>
        <fullName evidence="2">Uncharacterized protein</fullName>
    </submittedName>
</protein>
<evidence type="ECO:0000313" key="3">
    <source>
        <dbReference type="Proteomes" id="UP001146120"/>
    </source>
</evidence>
<sequence>MMLARLAQRSPCAVRVAGTLSCNQRLIHGGNARLSYSSMRAAAARQLVERRGVALAPQCGPSRVHILAPSSFALAHIRFYRGGHRNPWEKGDLMSKVKTGALVMLGAGALVASTSVAFGLIITAAAGYGIYTLYQKIMGPFRARSGFSNDPFDRVNADIDRLSRMFGNNARGSNHAQYDPYTDHRQASAKNDVDALVQGLPFVVRGFVKTIFSFVGSAMQNSMKRAGELRRMTNEYVRNHPRVQSQMGGAVEVSTPQQWMESSVNGVGSVNAVFPIQGSHGSAQVSVKATVQAGGQLSLQQLKYRNNRTGEVIDLLRDQGPTGPRKTVIDAEYVDLDDSKSRRW</sequence>
<dbReference type="Pfam" id="PF08695">
    <property type="entry name" value="Coa1"/>
    <property type="match status" value="1"/>
</dbReference>
<keyword evidence="3" id="KW-1185">Reference proteome</keyword>
<dbReference type="InterPro" id="IPR014807">
    <property type="entry name" value="Coa1"/>
</dbReference>
<reference evidence="2" key="1">
    <citation type="submission" date="2022-11" db="EMBL/GenBank/DDBJ databases">
        <authorList>
            <person name="Morgan W.R."/>
            <person name="Tartar A."/>
        </authorList>
    </citation>
    <scope>NUCLEOTIDE SEQUENCE</scope>
    <source>
        <strain evidence="2">ARSEF 373</strain>
    </source>
</reference>
<reference evidence="2" key="2">
    <citation type="journal article" date="2023" name="Microbiol Resour">
        <title>Decontamination and Annotation of the Draft Genome Sequence of the Oomycete Lagenidium giganteum ARSEF 373.</title>
        <authorList>
            <person name="Morgan W.R."/>
            <person name="Tartar A."/>
        </authorList>
    </citation>
    <scope>NUCLEOTIDE SEQUENCE</scope>
    <source>
        <strain evidence="2">ARSEF 373</strain>
    </source>
</reference>
<dbReference type="Proteomes" id="UP001146120">
    <property type="component" value="Unassembled WGS sequence"/>
</dbReference>
<dbReference type="EMBL" id="DAKRPA010000299">
    <property type="protein sequence ID" value="DAZ93688.1"/>
    <property type="molecule type" value="Genomic_DNA"/>
</dbReference>
<accession>A0AAV2YK75</accession>
<evidence type="ECO:0000313" key="2">
    <source>
        <dbReference type="EMBL" id="DAZ93688.1"/>
    </source>
</evidence>
<dbReference type="AlphaFoldDB" id="A0AAV2YK75"/>
<keyword evidence="1" id="KW-0812">Transmembrane</keyword>
<comment type="caution">
    <text evidence="2">The sequence shown here is derived from an EMBL/GenBank/DDBJ whole genome shotgun (WGS) entry which is preliminary data.</text>
</comment>
<gene>
    <name evidence="2" type="ORF">N0F65_008196</name>
</gene>
<organism evidence="2 3">
    <name type="scientific">Lagenidium giganteum</name>
    <dbReference type="NCBI Taxonomy" id="4803"/>
    <lineage>
        <taxon>Eukaryota</taxon>
        <taxon>Sar</taxon>
        <taxon>Stramenopiles</taxon>
        <taxon>Oomycota</taxon>
        <taxon>Peronosporomycetes</taxon>
        <taxon>Pythiales</taxon>
        <taxon>Pythiaceae</taxon>
    </lineage>
</organism>
<name>A0AAV2YK75_9STRA</name>
<feature type="transmembrane region" description="Helical" evidence="1">
    <location>
        <begin position="102"/>
        <end position="131"/>
    </location>
</feature>
<proteinExistence type="predicted"/>
<evidence type="ECO:0000256" key="1">
    <source>
        <dbReference type="SAM" id="Phobius"/>
    </source>
</evidence>
<keyword evidence="1" id="KW-1133">Transmembrane helix</keyword>
<keyword evidence="1" id="KW-0472">Membrane</keyword>